<feature type="chain" id="PRO_5033047516" description="SbsA Ig-like domain-containing protein" evidence="1">
    <location>
        <begin position="27"/>
        <end position="514"/>
    </location>
</feature>
<accession>A0A838CU41</accession>
<dbReference type="EMBL" id="JACEFG010000002">
    <property type="protein sequence ID" value="MBA2175441.1"/>
    <property type="molecule type" value="Genomic_DNA"/>
</dbReference>
<proteinExistence type="predicted"/>
<evidence type="ECO:0000256" key="1">
    <source>
        <dbReference type="SAM" id="SignalP"/>
    </source>
</evidence>
<keyword evidence="1" id="KW-0732">Signal</keyword>
<comment type="caution">
    <text evidence="2">The sequence shown here is derived from an EMBL/GenBank/DDBJ whole genome shotgun (WGS) entry which is preliminary data.</text>
</comment>
<dbReference type="AlphaFoldDB" id="A0A838CU41"/>
<reference evidence="2 3" key="1">
    <citation type="journal article" date="2004" name="Extremophiles">
        <title>Halobacillus locisalis sp. nov., a halophilic bacterium isolated from a marine solar saltern of the Yellow Sea in Korea.</title>
        <authorList>
            <person name="Yoon J.H."/>
            <person name="Kang K.H."/>
            <person name="Oh T.K."/>
            <person name="Park Y.H."/>
        </authorList>
    </citation>
    <scope>NUCLEOTIDE SEQUENCE [LARGE SCALE GENOMIC DNA]</scope>
    <source>
        <strain evidence="2 3">KCTC 3788</strain>
    </source>
</reference>
<dbReference type="RefSeq" id="WP_181472452.1">
    <property type="nucleotide sequence ID" value="NZ_JACEFG010000002.1"/>
</dbReference>
<evidence type="ECO:0000313" key="2">
    <source>
        <dbReference type="EMBL" id="MBA2175441.1"/>
    </source>
</evidence>
<organism evidence="2 3">
    <name type="scientific">Halobacillus locisalis</name>
    <dbReference type="NCBI Taxonomy" id="220753"/>
    <lineage>
        <taxon>Bacteria</taxon>
        <taxon>Bacillati</taxon>
        <taxon>Bacillota</taxon>
        <taxon>Bacilli</taxon>
        <taxon>Bacillales</taxon>
        <taxon>Bacillaceae</taxon>
        <taxon>Halobacillus</taxon>
    </lineage>
</organism>
<dbReference type="Proteomes" id="UP000571017">
    <property type="component" value="Unassembled WGS sequence"/>
</dbReference>
<sequence length="514" mass="59286">MRTLCKVQLFLVVLFTAFFIGGQASSAEIDGEKVWEEENVVPEKMWTVTFNTPVSMESANQYIYVEESSGEELPIELFSLKDGKQVIVFVEEWGLYKVDEKYTLVVDQQLTFENKQQLQTTIQKPFTIEDAVERYQLVESERFIDEQGTDHEITLLHRNRELPEVIEEEGDPLSLYQLKVRSGDQHAYYVDDLFGEKNWSLSPQSNVSDFVNVVSPDRGLLEIHEGKYNTDSHFFYLKKGKITPTVFETSEGNIRDSLQFIGGESLVPQSNGTYESTTYDVEQDAFVTKLWRLNENTDTFEFIDQKLTPSQVKNLVQSRLDQIEEIVYEDINPLLHEKRDFNRIESSLTSYMTTDYIEKLESAYPNLCYECDVSLYNHNEWDTLSELIVHDYDEVTIETATFGGGPTSGGFNTYTLKQIDGMWKLSSQSFVPYGQEKGGLNLNKKEAVEIIQRSYSLMAYDSVHVTNIVEENFNEPGMQTSNRLLYTIELVHEAVVQRYEVDNYTGAHRFIGNF</sequence>
<protein>
    <recommendedName>
        <fullName evidence="4">SbsA Ig-like domain-containing protein</fullName>
    </recommendedName>
</protein>
<name>A0A838CU41_9BACI</name>
<gene>
    <name evidence="2" type="ORF">H0266_11095</name>
</gene>
<feature type="signal peptide" evidence="1">
    <location>
        <begin position="1"/>
        <end position="26"/>
    </location>
</feature>
<evidence type="ECO:0000313" key="3">
    <source>
        <dbReference type="Proteomes" id="UP000571017"/>
    </source>
</evidence>
<evidence type="ECO:0008006" key="4">
    <source>
        <dbReference type="Google" id="ProtNLM"/>
    </source>
</evidence>
<keyword evidence="3" id="KW-1185">Reference proteome</keyword>